<feature type="transmembrane region" description="Helical" evidence="3">
    <location>
        <begin position="383"/>
        <end position="403"/>
    </location>
</feature>
<dbReference type="InterPro" id="IPR050430">
    <property type="entry name" value="Peptidase_S1"/>
</dbReference>
<sequence length="409" mass="42723">MVMRGLLLITTVLATACGLEPTARQRQEIYGGTFAPADDAVFFLELSADNDAGTTCSAALIAPRTLLTAAHCVDPAVFGAQRVRVLATNAPVADGGTFVAIDTVRLHPGWNAARLENDLALLLLPEASAATPLAWRTQNLVHRAGLEVRAIGYGRTEDGTVGVRQAARVRVQEVTPGTLRIGDLIETGICFGDSGGPSLLDDELVGIHSAARSSACNDGFDARVDVAAPFIRAWLAQFEDACLPNGLCAETACLAPDPDCLALGAPCVDEQACPSRACTTDAQHPAPYCSRPCTDAGECGPLSCDPRVGRCQFPQLPEAGPLERCVPGQTFCAQGTQCVNERCERLCTTDADCGGMTCETGASGLKRCAGAPGTLPRLGVVKLPAAGCSTGSGFLTLVALLLFRRRRLV</sequence>
<keyword evidence="3" id="KW-0472">Membrane</keyword>
<gene>
    <name evidence="5" type="ORF">DI536_14655</name>
</gene>
<keyword evidence="2" id="KW-1015">Disulfide bond</keyword>
<protein>
    <recommendedName>
        <fullName evidence="4">Peptidase S1 domain-containing protein</fullName>
    </recommendedName>
</protein>
<reference evidence="5 6" key="1">
    <citation type="submission" date="2017-08" db="EMBL/GenBank/DDBJ databases">
        <title>Infants hospitalized years apart are colonized by the same room-sourced microbial strains.</title>
        <authorList>
            <person name="Brooks B."/>
            <person name="Olm M.R."/>
            <person name="Firek B.A."/>
            <person name="Baker R."/>
            <person name="Thomas B.C."/>
            <person name="Morowitz M.J."/>
            <person name="Banfield J.F."/>
        </authorList>
    </citation>
    <scope>NUCLEOTIDE SEQUENCE [LARGE SCALE GENOMIC DNA]</scope>
    <source>
        <strain evidence="5">S2_003_000_R2_14</strain>
    </source>
</reference>
<dbReference type="EMBL" id="QFQP01000011">
    <property type="protein sequence ID" value="PZR12801.1"/>
    <property type="molecule type" value="Genomic_DNA"/>
</dbReference>
<evidence type="ECO:0000313" key="6">
    <source>
        <dbReference type="Proteomes" id="UP000249061"/>
    </source>
</evidence>
<dbReference type="PROSITE" id="PS00134">
    <property type="entry name" value="TRYPSIN_HIS"/>
    <property type="match status" value="1"/>
</dbReference>
<evidence type="ECO:0000256" key="1">
    <source>
        <dbReference type="ARBA" id="ARBA00007664"/>
    </source>
</evidence>
<feature type="domain" description="Peptidase S1" evidence="4">
    <location>
        <begin position="29"/>
        <end position="240"/>
    </location>
</feature>
<evidence type="ECO:0000256" key="2">
    <source>
        <dbReference type="ARBA" id="ARBA00023157"/>
    </source>
</evidence>
<dbReference type="GO" id="GO:0004252">
    <property type="term" value="F:serine-type endopeptidase activity"/>
    <property type="evidence" value="ECO:0007669"/>
    <property type="project" value="InterPro"/>
</dbReference>
<dbReference type="PROSITE" id="PS50240">
    <property type="entry name" value="TRYPSIN_DOM"/>
    <property type="match status" value="1"/>
</dbReference>
<dbReference type="InterPro" id="IPR001254">
    <property type="entry name" value="Trypsin_dom"/>
</dbReference>
<evidence type="ECO:0000313" key="5">
    <source>
        <dbReference type="EMBL" id="PZR12801.1"/>
    </source>
</evidence>
<dbReference type="SMART" id="SM00020">
    <property type="entry name" value="Tryp_SPc"/>
    <property type="match status" value="1"/>
</dbReference>
<dbReference type="GO" id="GO:0006508">
    <property type="term" value="P:proteolysis"/>
    <property type="evidence" value="ECO:0007669"/>
    <property type="project" value="InterPro"/>
</dbReference>
<keyword evidence="3" id="KW-0812">Transmembrane</keyword>
<dbReference type="Proteomes" id="UP000249061">
    <property type="component" value="Unassembled WGS sequence"/>
</dbReference>
<proteinExistence type="inferred from homology"/>
<evidence type="ECO:0000256" key="3">
    <source>
        <dbReference type="SAM" id="Phobius"/>
    </source>
</evidence>
<dbReference type="PROSITE" id="PS51257">
    <property type="entry name" value="PROKAR_LIPOPROTEIN"/>
    <property type="match status" value="1"/>
</dbReference>
<organism evidence="5 6">
    <name type="scientific">Archangium gephyra</name>
    <dbReference type="NCBI Taxonomy" id="48"/>
    <lineage>
        <taxon>Bacteria</taxon>
        <taxon>Pseudomonadati</taxon>
        <taxon>Myxococcota</taxon>
        <taxon>Myxococcia</taxon>
        <taxon>Myxococcales</taxon>
        <taxon>Cystobacterineae</taxon>
        <taxon>Archangiaceae</taxon>
        <taxon>Archangium</taxon>
    </lineage>
</organism>
<accession>A0A2W5VQP6</accession>
<evidence type="ECO:0000259" key="4">
    <source>
        <dbReference type="PROSITE" id="PS50240"/>
    </source>
</evidence>
<dbReference type="PANTHER" id="PTHR24276">
    <property type="entry name" value="POLYSERASE-RELATED"/>
    <property type="match status" value="1"/>
</dbReference>
<dbReference type="InterPro" id="IPR001314">
    <property type="entry name" value="Peptidase_S1A"/>
</dbReference>
<dbReference type="PANTHER" id="PTHR24276:SF98">
    <property type="entry name" value="FI18310P1-RELATED"/>
    <property type="match status" value="1"/>
</dbReference>
<dbReference type="Gene3D" id="2.40.10.10">
    <property type="entry name" value="Trypsin-like serine proteases"/>
    <property type="match status" value="1"/>
</dbReference>
<dbReference type="InterPro" id="IPR018114">
    <property type="entry name" value="TRYPSIN_HIS"/>
</dbReference>
<dbReference type="InterPro" id="IPR009003">
    <property type="entry name" value="Peptidase_S1_PA"/>
</dbReference>
<keyword evidence="3" id="KW-1133">Transmembrane helix</keyword>
<dbReference type="SUPFAM" id="SSF50494">
    <property type="entry name" value="Trypsin-like serine proteases"/>
    <property type="match status" value="1"/>
</dbReference>
<dbReference type="AlphaFoldDB" id="A0A2W5VQP6"/>
<comment type="similarity">
    <text evidence="1">Belongs to the peptidase S1 family.</text>
</comment>
<name>A0A2W5VQP6_9BACT</name>
<dbReference type="PRINTS" id="PR00722">
    <property type="entry name" value="CHYMOTRYPSIN"/>
</dbReference>
<dbReference type="Pfam" id="PF00089">
    <property type="entry name" value="Trypsin"/>
    <property type="match status" value="1"/>
</dbReference>
<dbReference type="InterPro" id="IPR043504">
    <property type="entry name" value="Peptidase_S1_PA_chymotrypsin"/>
</dbReference>
<comment type="caution">
    <text evidence="5">The sequence shown here is derived from an EMBL/GenBank/DDBJ whole genome shotgun (WGS) entry which is preliminary data.</text>
</comment>